<accession>A0ABP8C230</accession>
<keyword evidence="2" id="KW-0378">Hydrolase</keyword>
<dbReference type="InterPro" id="IPR023214">
    <property type="entry name" value="HAD_sf"/>
</dbReference>
<keyword evidence="3" id="KW-0460">Magnesium</keyword>
<sequence>MNTPDCLVTDFGSTISADHVDHELGQKPVDPAAATALRTMHDRHGMRLVLASNTLPGETRWPALQKAGIDDLFAVALLSYPLAVRKPEPLFYRLVLAAAEVPPERVLFVGDHLHHDVVEPLTHGMRAALVRPLGLDPGETLPNGALLIEHVRDLLPILEAM</sequence>
<dbReference type="Proteomes" id="UP001501710">
    <property type="component" value="Unassembled WGS sequence"/>
</dbReference>
<dbReference type="RefSeq" id="WP_344896712.1">
    <property type="nucleotide sequence ID" value="NZ_BAABAS010000006.1"/>
</dbReference>
<keyword evidence="1" id="KW-0479">Metal-binding</keyword>
<evidence type="ECO:0008006" key="6">
    <source>
        <dbReference type="Google" id="ProtNLM"/>
    </source>
</evidence>
<comment type="caution">
    <text evidence="4">The sequence shown here is derived from an EMBL/GenBank/DDBJ whole genome shotgun (WGS) entry which is preliminary data.</text>
</comment>
<proteinExistence type="predicted"/>
<evidence type="ECO:0000313" key="4">
    <source>
        <dbReference type="EMBL" id="GAA4232267.1"/>
    </source>
</evidence>
<gene>
    <name evidence="4" type="ORF">GCM10022254_31690</name>
</gene>
<dbReference type="PANTHER" id="PTHR46470:SF2">
    <property type="entry name" value="GLYCERALDEHYDE 3-PHOSPHATE PHOSPHATASE"/>
    <property type="match status" value="1"/>
</dbReference>
<evidence type="ECO:0000256" key="2">
    <source>
        <dbReference type="ARBA" id="ARBA00022801"/>
    </source>
</evidence>
<dbReference type="SUPFAM" id="SSF56784">
    <property type="entry name" value="HAD-like"/>
    <property type="match status" value="1"/>
</dbReference>
<dbReference type="EMBL" id="BAABAS010000006">
    <property type="protein sequence ID" value="GAA4232267.1"/>
    <property type="molecule type" value="Genomic_DNA"/>
</dbReference>
<organism evidence="4 5">
    <name type="scientific">Actinomadura meridiana</name>
    <dbReference type="NCBI Taxonomy" id="559626"/>
    <lineage>
        <taxon>Bacteria</taxon>
        <taxon>Bacillati</taxon>
        <taxon>Actinomycetota</taxon>
        <taxon>Actinomycetes</taxon>
        <taxon>Streptosporangiales</taxon>
        <taxon>Thermomonosporaceae</taxon>
        <taxon>Actinomadura</taxon>
    </lineage>
</organism>
<dbReference type="InterPro" id="IPR036412">
    <property type="entry name" value="HAD-like_sf"/>
</dbReference>
<evidence type="ECO:0000313" key="5">
    <source>
        <dbReference type="Proteomes" id="UP001501710"/>
    </source>
</evidence>
<name>A0ABP8C230_9ACTN</name>
<dbReference type="Pfam" id="PF00702">
    <property type="entry name" value="Hydrolase"/>
    <property type="match status" value="1"/>
</dbReference>
<dbReference type="PANTHER" id="PTHR46470">
    <property type="entry name" value="N-ACYLNEURAMINATE-9-PHOSPHATASE"/>
    <property type="match status" value="1"/>
</dbReference>
<reference evidence="5" key="1">
    <citation type="journal article" date="2019" name="Int. J. Syst. Evol. Microbiol.">
        <title>The Global Catalogue of Microorganisms (GCM) 10K type strain sequencing project: providing services to taxonomists for standard genome sequencing and annotation.</title>
        <authorList>
            <consortium name="The Broad Institute Genomics Platform"/>
            <consortium name="The Broad Institute Genome Sequencing Center for Infectious Disease"/>
            <person name="Wu L."/>
            <person name="Ma J."/>
        </authorList>
    </citation>
    <scope>NUCLEOTIDE SEQUENCE [LARGE SCALE GENOMIC DNA]</scope>
    <source>
        <strain evidence="5">JCM 17440</strain>
    </source>
</reference>
<protein>
    <recommendedName>
        <fullName evidence="6">HAD family hydrolase</fullName>
    </recommendedName>
</protein>
<dbReference type="Gene3D" id="3.40.50.1000">
    <property type="entry name" value="HAD superfamily/HAD-like"/>
    <property type="match status" value="1"/>
</dbReference>
<dbReference type="InterPro" id="IPR051400">
    <property type="entry name" value="HAD-like_hydrolase"/>
</dbReference>
<evidence type="ECO:0000256" key="3">
    <source>
        <dbReference type="ARBA" id="ARBA00022842"/>
    </source>
</evidence>
<evidence type="ECO:0000256" key="1">
    <source>
        <dbReference type="ARBA" id="ARBA00022723"/>
    </source>
</evidence>
<keyword evidence="5" id="KW-1185">Reference proteome</keyword>